<dbReference type="STRING" id="1051891.A0A0C3QHI4"/>
<organism evidence="1 2">
    <name type="scientific">Tulasnella calospora MUT 4182</name>
    <dbReference type="NCBI Taxonomy" id="1051891"/>
    <lineage>
        <taxon>Eukaryota</taxon>
        <taxon>Fungi</taxon>
        <taxon>Dikarya</taxon>
        <taxon>Basidiomycota</taxon>
        <taxon>Agaricomycotina</taxon>
        <taxon>Agaricomycetes</taxon>
        <taxon>Cantharellales</taxon>
        <taxon>Tulasnellaceae</taxon>
        <taxon>Tulasnella</taxon>
    </lineage>
</organism>
<dbReference type="GO" id="GO:0000400">
    <property type="term" value="F:four-way junction DNA binding"/>
    <property type="evidence" value="ECO:0007669"/>
    <property type="project" value="TreeGrafter"/>
</dbReference>
<dbReference type="OrthoDB" id="420422at2759"/>
<name>A0A0C3QHI4_9AGAM</name>
<proteinExistence type="predicted"/>
<dbReference type="GO" id="GO:0005815">
    <property type="term" value="C:microtubule organizing center"/>
    <property type="evidence" value="ECO:0007669"/>
    <property type="project" value="TreeGrafter"/>
</dbReference>
<accession>A0A0C3QHI4</accession>
<protein>
    <recommendedName>
        <fullName evidence="3">RecA family profile 1 domain-containing protein</fullName>
    </recommendedName>
</protein>
<reference evidence="2" key="2">
    <citation type="submission" date="2015-01" db="EMBL/GenBank/DDBJ databases">
        <title>Evolutionary Origins and Diversification of the Mycorrhizal Mutualists.</title>
        <authorList>
            <consortium name="DOE Joint Genome Institute"/>
            <consortium name="Mycorrhizal Genomics Consortium"/>
            <person name="Kohler A."/>
            <person name="Kuo A."/>
            <person name="Nagy L.G."/>
            <person name="Floudas D."/>
            <person name="Copeland A."/>
            <person name="Barry K.W."/>
            <person name="Cichocki N."/>
            <person name="Veneault-Fourrey C."/>
            <person name="LaButti K."/>
            <person name="Lindquist E.A."/>
            <person name="Lipzen A."/>
            <person name="Lundell T."/>
            <person name="Morin E."/>
            <person name="Murat C."/>
            <person name="Riley R."/>
            <person name="Ohm R."/>
            <person name="Sun H."/>
            <person name="Tunlid A."/>
            <person name="Henrissat B."/>
            <person name="Grigoriev I.V."/>
            <person name="Hibbett D.S."/>
            <person name="Martin F."/>
        </authorList>
    </citation>
    <scope>NUCLEOTIDE SEQUENCE [LARGE SCALE GENOMIC DNA]</scope>
    <source>
        <strain evidence="2">MUT 4182</strain>
    </source>
</reference>
<sequence length="417" mass="45730">METFLSHIQPESAFELLTRVRKQTNPPGATFITDLDNHIAAAIPEALVGDSTLNRGDVIEIQGPAASGKTQLLHFFAMTCILPVEMSITCTLESPEAPLTASIPASTRTVWLGGRGKAVVICDCDGRWSMLRLHDIIHSYLYAKFAQKFEDVQAQASDILNATLQFTPTASEIAKQCLKRAHLFRPTSSVSLATTLLALPTYHQEKMPDQELLMVFIDSISAFHHSDKWITEEANLAPRPSTNKTAAGPPLAPRADLKAMTHITKAIQSLQRSHGVIIFITNWALITPDNKSLNNYIYDNNKPFYGQHLLHPYPQPPGSSQSHVHGRHATAVPTGFPPFTVTHHITLPGTEFAILPFPVGTSFADALEDEERRAVVEDQRVAALVRTLKATPEGDSPNAIVLGSFEFAIRDHSIGVD</sequence>
<dbReference type="CDD" id="cd19490">
    <property type="entry name" value="XRCC2"/>
    <property type="match status" value="1"/>
</dbReference>
<keyword evidence="2" id="KW-1185">Reference proteome</keyword>
<dbReference type="SUPFAM" id="SSF52540">
    <property type="entry name" value="P-loop containing nucleoside triphosphate hydrolases"/>
    <property type="match status" value="1"/>
</dbReference>
<gene>
    <name evidence="1" type="ORF">M407DRAFT_25447</name>
</gene>
<dbReference type="GO" id="GO:0000724">
    <property type="term" value="P:double-strand break repair via homologous recombination"/>
    <property type="evidence" value="ECO:0007669"/>
    <property type="project" value="InterPro"/>
</dbReference>
<dbReference type="InterPro" id="IPR027417">
    <property type="entry name" value="P-loop_NTPase"/>
</dbReference>
<dbReference type="Gene3D" id="3.40.50.300">
    <property type="entry name" value="P-loop containing nucleotide triphosphate hydrolases"/>
    <property type="match status" value="1"/>
</dbReference>
<evidence type="ECO:0008006" key="3">
    <source>
        <dbReference type="Google" id="ProtNLM"/>
    </source>
</evidence>
<dbReference type="GO" id="GO:0005657">
    <property type="term" value="C:replication fork"/>
    <property type="evidence" value="ECO:0007669"/>
    <property type="project" value="InterPro"/>
</dbReference>
<reference evidence="1 2" key="1">
    <citation type="submission" date="2014-04" db="EMBL/GenBank/DDBJ databases">
        <authorList>
            <consortium name="DOE Joint Genome Institute"/>
            <person name="Kuo A."/>
            <person name="Girlanda M."/>
            <person name="Perotto S."/>
            <person name="Kohler A."/>
            <person name="Nagy L.G."/>
            <person name="Floudas D."/>
            <person name="Copeland A."/>
            <person name="Barry K.W."/>
            <person name="Cichocki N."/>
            <person name="Veneault-Fourrey C."/>
            <person name="LaButti K."/>
            <person name="Lindquist E.A."/>
            <person name="Lipzen A."/>
            <person name="Lundell T."/>
            <person name="Morin E."/>
            <person name="Murat C."/>
            <person name="Sun H."/>
            <person name="Tunlid A."/>
            <person name="Henrissat B."/>
            <person name="Grigoriev I.V."/>
            <person name="Hibbett D.S."/>
            <person name="Martin F."/>
            <person name="Nordberg H.P."/>
            <person name="Cantor M.N."/>
            <person name="Hua S.X."/>
        </authorList>
    </citation>
    <scope>NUCLEOTIDE SEQUENCE [LARGE SCALE GENOMIC DNA]</scope>
    <source>
        <strain evidence="1 2">MUT 4182</strain>
    </source>
</reference>
<dbReference type="HOGENOM" id="CLU_060999_1_0_1"/>
<dbReference type="GO" id="GO:0042148">
    <property type="term" value="P:DNA strand invasion"/>
    <property type="evidence" value="ECO:0007669"/>
    <property type="project" value="TreeGrafter"/>
</dbReference>
<dbReference type="Proteomes" id="UP000054248">
    <property type="component" value="Unassembled WGS sequence"/>
</dbReference>
<dbReference type="PANTHER" id="PTHR46644:SF2">
    <property type="entry name" value="DNA REPAIR PROTEIN XRCC2"/>
    <property type="match status" value="1"/>
</dbReference>
<dbReference type="PANTHER" id="PTHR46644">
    <property type="entry name" value="DNA REPAIR PROTEIN XRCC2"/>
    <property type="match status" value="1"/>
</dbReference>
<dbReference type="GO" id="GO:0033063">
    <property type="term" value="C:Rad51B-Rad51C-Rad51D-XRCC2 complex"/>
    <property type="evidence" value="ECO:0007669"/>
    <property type="project" value="InterPro"/>
</dbReference>
<dbReference type="InterPro" id="IPR030547">
    <property type="entry name" value="XRCC2"/>
</dbReference>
<dbReference type="AlphaFoldDB" id="A0A0C3QHI4"/>
<evidence type="ECO:0000313" key="1">
    <source>
        <dbReference type="EMBL" id="KIO25224.1"/>
    </source>
</evidence>
<dbReference type="EMBL" id="KN823046">
    <property type="protein sequence ID" value="KIO25224.1"/>
    <property type="molecule type" value="Genomic_DNA"/>
</dbReference>
<evidence type="ECO:0000313" key="2">
    <source>
        <dbReference type="Proteomes" id="UP000054248"/>
    </source>
</evidence>